<dbReference type="Pfam" id="PF04080">
    <property type="entry name" value="Per1"/>
    <property type="match status" value="1"/>
</dbReference>
<sequence>MGERSLLLLFVLGCAFGAIRASEGEADPLYITCTNQCEKTGTLQDVSIQHCQVSSDSLLPNNPWYKQEPLYLRWKELNCKSECRYHCILQRENERESLGLRPVKYHGRWPFKRVFVFQEPLSAVLSALTLLIHFNGWLSFVLLLYYKLPLRPASGRTYYEFTGLWHIHGLLSMNAWFWSAIYHSSVSDLTEKLYHSSNAALVGYSLILAVLRTFNVKDEASRVMVAAPLLAFLTTHILYLNFYELDYGLNMKVCLAIGIAQMLLWAVWSVVTRHPSSIKLWVIAIGATLAVLLEISDFPPYKGYVDAHSLTHAIVLPLSFLWWSFVKDDAEFRTAALTKKMSFTAGFCTP</sequence>
<feature type="transmembrane region" description="Helical" evidence="1">
    <location>
        <begin position="123"/>
        <end position="146"/>
    </location>
</feature>
<reference evidence="3" key="2">
    <citation type="submission" date="2025-08" db="UniProtKB">
        <authorList>
            <consortium name="RefSeq"/>
        </authorList>
    </citation>
    <scope>IDENTIFICATION</scope>
    <source>
        <tissue evidence="3">Leaf</tissue>
    </source>
</reference>
<dbReference type="RefSeq" id="XP_020094809.1">
    <property type="nucleotide sequence ID" value="XM_020239220.1"/>
</dbReference>
<feature type="transmembrane region" description="Helical" evidence="1">
    <location>
        <begin position="158"/>
        <end position="181"/>
    </location>
</feature>
<dbReference type="PANTHER" id="PTHR13148">
    <property type="entry name" value="PER1-RELATED"/>
    <property type="match status" value="1"/>
</dbReference>
<feature type="transmembrane region" description="Helical" evidence="1">
    <location>
        <begin position="249"/>
        <end position="271"/>
    </location>
</feature>
<feature type="signal peptide" evidence="1">
    <location>
        <begin position="1"/>
        <end position="21"/>
    </location>
</feature>
<gene>
    <name evidence="3" type="primary">LOC109714547</name>
</gene>
<dbReference type="GO" id="GO:0016788">
    <property type="term" value="F:hydrolase activity, acting on ester bonds"/>
    <property type="evidence" value="ECO:0007669"/>
    <property type="project" value="TreeGrafter"/>
</dbReference>
<feature type="transmembrane region" description="Helical" evidence="1">
    <location>
        <begin position="193"/>
        <end position="211"/>
    </location>
</feature>
<reference evidence="2" key="1">
    <citation type="journal article" date="2015" name="Nat. Genet.">
        <title>The pineapple genome and the evolution of CAM photosynthesis.</title>
        <authorList>
            <person name="Ming R."/>
            <person name="VanBuren R."/>
            <person name="Wai C.M."/>
            <person name="Tang H."/>
            <person name="Schatz M.C."/>
            <person name="Bowers J.E."/>
            <person name="Lyons E."/>
            <person name="Wang M.L."/>
            <person name="Chen J."/>
            <person name="Biggers E."/>
            <person name="Zhang J."/>
            <person name="Huang L."/>
            <person name="Zhang L."/>
            <person name="Miao W."/>
            <person name="Zhang J."/>
            <person name="Ye Z."/>
            <person name="Miao C."/>
            <person name="Lin Z."/>
            <person name="Wang H."/>
            <person name="Zhou H."/>
            <person name="Yim W.C."/>
            <person name="Priest H.D."/>
            <person name="Zheng C."/>
            <person name="Woodhouse M."/>
            <person name="Edger P.P."/>
            <person name="Guyot R."/>
            <person name="Guo H.B."/>
            <person name="Guo H."/>
            <person name="Zheng G."/>
            <person name="Singh R."/>
            <person name="Sharma A."/>
            <person name="Min X."/>
            <person name="Zheng Y."/>
            <person name="Lee H."/>
            <person name="Gurtowski J."/>
            <person name="Sedlazeck F.J."/>
            <person name="Harkess A."/>
            <person name="McKain M.R."/>
            <person name="Liao Z."/>
            <person name="Fang J."/>
            <person name="Liu J."/>
            <person name="Zhang X."/>
            <person name="Zhang Q."/>
            <person name="Hu W."/>
            <person name="Qin Y."/>
            <person name="Wang K."/>
            <person name="Chen L.Y."/>
            <person name="Shirley N."/>
            <person name="Lin Y.R."/>
            <person name="Liu L.Y."/>
            <person name="Hernandez A.G."/>
            <person name="Wright C.L."/>
            <person name="Bulone V."/>
            <person name="Tuskan G.A."/>
            <person name="Heath K."/>
            <person name="Zee F."/>
            <person name="Moore P.H."/>
            <person name="Sunkar R."/>
            <person name="Leebens-Mack J.H."/>
            <person name="Mockler T."/>
            <person name="Bennetzen J.L."/>
            <person name="Freeling M."/>
            <person name="Sankoff D."/>
            <person name="Paterson A.H."/>
            <person name="Zhu X."/>
            <person name="Yang X."/>
            <person name="Smith J.A."/>
            <person name="Cushman J.C."/>
            <person name="Paull R.E."/>
            <person name="Yu Q."/>
        </authorList>
    </citation>
    <scope>NUCLEOTIDE SEQUENCE [LARGE SCALE GENOMIC DNA]</scope>
    <source>
        <strain evidence="2">cv. F153</strain>
    </source>
</reference>
<keyword evidence="1" id="KW-0812">Transmembrane</keyword>
<name>A0A6P5FFR8_ANACO</name>
<keyword evidence="1" id="KW-1133">Transmembrane helix</keyword>
<dbReference type="InterPro" id="IPR007217">
    <property type="entry name" value="Per1-like"/>
</dbReference>
<feature type="transmembrane region" description="Helical" evidence="1">
    <location>
        <begin position="307"/>
        <end position="326"/>
    </location>
</feature>
<dbReference type="OrthoDB" id="419770at2759"/>
<feature type="transmembrane region" description="Helical" evidence="1">
    <location>
        <begin position="223"/>
        <end position="243"/>
    </location>
</feature>
<comment type="similarity">
    <text evidence="1">Belongs to the PGAP3 family.</text>
</comment>
<dbReference type="GO" id="GO:0006506">
    <property type="term" value="P:GPI anchor biosynthetic process"/>
    <property type="evidence" value="ECO:0007669"/>
    <property type="project" value="UniProtKB-KW"/>
</dbReference>
<feature type="transmembrane region" description="Helical" evidence="1">
    <location>
        <begin position="278"/>
        <end position="295"/>
    </location>
</feature>
<keyword evidence="1" id="KW-0333">Golgi apparatus</keyword>
<keyword evidence="1" id="KW-0732">Signal</keyword>
<dbReference type="PANTHER" id="PTHR13148:SF1">
    <property type="entry name" value="POST-GPI ATTACHMENT TO PROTEINS FACTOR 3"/>
    <property type="match status" value="1"/>
</dbReference>
<dbReference type="Proteomes" id="UP000515123">
    <property type="component" value="Linkage group 8"/>
</dbReference>
<comment type="subcellular location">
    <subcellularLocation>
        <location evidence="1">Golgi apparatus membrane</location>
        <topology evidence="1">Multi-pass membrane protein</topology>
    </subcellularLocation>
</comment>
<keyword evidence="2" id="KW-1185">Reference proteome</keyword>
<proteinExistence type="inferred from homology"/>
<organism evidence="2 3">
    <name type="scientific">Ananas comosus</name>
    <name type="common">Pineapple</name>
    <name type="synonym">Ananas ananas</name>
    <dbReference type="NCBI Taxonomy" id="4615"/>
    <lineage>
        <taxon>Eukaryota</taxon>
        <taxon>Viridiplantae</taxon>
        <taxon>Streptophyta</taxon>
        <taxon>Embryophyta</taxon>
        <taxon>Tracheophyta</taxon>
        <taxon>Spermatophyta</taxon>
        <taxon>Magnoliopsida</taxon>
        <taxon>Liliopsida</taxon>
        <taxon>Poales</taxon>
        <taxon>Bromeliaceae</taxon>
        <taxon>Bromelioideae</taxon>
        <taxon>Ananas</taxon>
    </lineage>
</organism>
<dbReference type="AlphaFoldDB" id="A0A6P5FFR8"/>
<dbReference type="GO" id="GO:0005789">
    <property type="term" value="C:endoplasmic reticulum membrane"/>
    <property type="evidence" value="ECO:0007669"/>
    <property type="project" value="TreeGrafter"/>
</dbReference>
<keyword evidence="1" id="KW-0472">Membrane</keyword>
<accession>A0A6P5FFR8</accession>
<dbReference type="Gramene" id="Aco013901.1.mrna1">
    <property type="protein sequence ID" value="Aco013901.1.mrna1"/>
    <property type="gene ID" value="Aco013901.1.path1"/>
</dbReference>
<evidence type="ECO:0000313" key="3">
    <source>
        <dbReference type="RefSeq" id="XP_020094809.1"/>
    </source>
</evidence>
<feature type="chain" id="PRO_5028512207" description="Post-GPI attachment to proteins factor 3" evidence="1">
    <location>
        <begin position="22"/>
        <end position="350"/>
    </location>
</feature>
<evidence type="ECO:0000256" key="1">
    <source>
        <dbReference type="RuleBase" id="RU365066"/>
    </source>
</evidence>
<protein>
    <recommendedName>
        <fullName evidence="1">Post-GPI attachment to proteins factor 3</fullName>
    </recommendedName>
</protein>
<comment type="function">
    <text evidence="1">Involved in the lipid remodeling steps of GPI-anchor maturation.</text>
</comment>
<dbReference type="GeneID" id="109714547"/>
<evidence type="ECO:0000313" key="2">
    <source>
        <dbReference type="Proteomes" id="UP000515123"/>
    </source>
</evidence>
<keyword evidence="1" id="KW-0337">GPI-anchor biosynthesis</keyword>
<dbReference type="GO" id="GO:0000139">
    <property type="term" value="C:Golgi membrane"/>
    <property type="evidence" value="ECO:0007669"/>
    <property type="project" value="UniProtKB-SubCell"/>
</dbReference>